<accession>A0A3A6QMJ7</accession>
<evidence type="ECO:0000313" key="3">
    <source>
        <dbReference type="Proteomes" id="UP000281564"/>
    </source>
</evidence>
<sequence>MGEPAEAVFAVVLVVVVLWALHRLSVIGNATLTLWKTPVGTEVKFEDGQQIAIEGEVVVDEPAHVAERLFDPAERPVGAYVWHAWTPDTGRNVYDFGDGELQGGQSTFASGVETGQAAIATHGHQFNITFDWLHDTYDPDTLSGLTVGNPMSYARVPTVMTRYLSDSIYISLESAVGECRINRLRDIINVHHGDVSTEEFNIEARGIAAGQQLFVTGELQERDGGYSVRGTDQTPLLVSDTGREGLIKQLRWRAVKYVLALLGATGLLIMFVL</sequence>
<proteinExistence type="predicted"/>
<gene>
    <name evidence="2" type="ORF">DP106_10395</name>
</gene>
<keyword evidence="3" id="KW-1185">Reference proteome</keyword>
<dbReference type="Proteomes" id="UP000281564">
    <property type="component" value="Unassembled WGS sequence"/>
</dbReference>
<dbReference type="OrthoDB" id="271722at2157"/>
<dbReference type="AlphaFoldDB" id="A0A3A6QMJ7"/>
<feature type="transmembrane region" description="Helical" evidence="1">
    <location>
        <begin position="254"/>
        <end position="272"/>
    </location>
</feature>
<keyword evidence="1" id="KW-0472">Membrane</keyword>
<keyword evidence="1" id="KW-0812">Transmembrane</keyword>
<feature type="transmembrane region" description="Helical" evidence="1">
    <location>
        <begin position="6"/>
        <end position="26"/>
    </location>
</feature>
<organism evidence="2 3">
    <name type="scientific">Halonotius pteroides</name>
    <dbReference type="NCBI Taxonomy" id="268735"/>
    <lineage>
        <taxon>Archaea</taxon>
        <taxon>Methanobacteriati</taxon>
        <taxon>Methanobacteriota</taxon>
        <taxon>Stenosarchaea group</taxon>
        <taxon>Halobacteria</taxon>
        <taxon>Halobacteriales</taxon>
        <taxon>Haloferacaceae</taxon>
        <taxon>Halonotius</taxon>
    </lineage>
</organism>
<name>A0A3A6QMJ7_9EURY</name>
<comment type="caution">
    <text evidence="2">The sequence shown here is derived from an EMBL/GenBank/DDBJ whole genome shotgun (WGS) entry which is preliminary data.</text>
</comment>
<dbReference type="EMBL" id="QMDW01000014">
    <property type="protein sequence ID" value="RJX48939.1"/>
    <property type="molecule type" value="Genomic_DNA"/>
</dbReference>
<keyword evidence="1" id="KW-1133">Transmembrane helix</keyword>
<evidence type="ECO:0000256" key="1">
    <source>
        <dbReference type="SAM" id="Phobius"/>
    </source>
</evidence>
<evidence type="ECO:0000313" key="2">
    <source>
        <dbReference type="EMBL" id="RJX48939.1"/>
    </source>
</evidence>
<dbReference type="RefSeq" id="WP_120085156.1">
    <property type="nucleotide sequence ID" value="NZ_QMDW01000014.1"/>
</dbReference>
<protein>
    <submittedName>
        <fullName evidence="2">Uncharacterized protein</fullName>
    </submittedName>
</protein>
<reference evidence="2 3" key="1">
    <citation type="submission" date="2018-06" db="EMBL/GenBank/DDBJ databases">
        <title>Halonotius sp. F13-13 a new haloarchaeeon isolated from a solar saltern from Isla Cristina, Huelva, Spain.</title>
        <authorList>
            <person name="Duran-Viseras A."/>
            <person name="Sanchez-Porro C."/>
            <person name="Ventosa A."/>
        </authorList>
    </citation>
    <scope>NUCLEOTIDE SEQUENCE [LARGE SCALE GENOMIC DNA]</scope>
    <source>
        <strain evidence="2 3">CECT 7525</strain>
    </source>
</reference>